<gene>
    <name evidence="1" type="ORF">H839_03796</name>
</gene>
<name>A0ABC9VJG5_9BACL</name>
<accession>A0ABC9VJG5</accession>
<evidence type="ECO:0008006" key="3">
    <source>
        <dbReference type="Google" id="ProtNLM"/>
    </source>
</evidence>
<dbReference type="EMBL" id="AOTZ01000002">
    <property type="protein sequence ID" value="EZP78961.1"/>
    <property type="molecule type" value="Genomic_DNA"/>
</dbReference>
<dbReference type="InterPro" id="IPR035314">
    <property type="entry name" value="DUF5370"/>
</dbReference>
<reference evidence="1 2" key="1">
    <citation type="journal article" date="2014" name="Appl. Microbiol. Biotechnol.">
        <title>Transformable facultative thermophile Geobacillus stearothermophilus NUB3621 as a host strain for metabolic engineering.</title>
        <authorList>
            <person name="Blanchard K."/>
            <person name="Robic S."/>
            <person name="Matsumura I."/>
        </authorList>
    </citation>
    <scope>NUCLEOTIDE SEQUENCE [LARGE SCALE GENOMIC DNA]</scope>
    <source>
        <strain evidence="1 2">NUB3621</strain>
    </source>
</reference>
<protein>
    <recommendedName>
        <fullName evidence="3">YbxH family protein</fullName>
    </recommendedName>
</protein>
<organism evidence="1 2">
    <name type="scientific">Parageobacillus genomosp. 1</name>
    <dbReference type="NCBI Taxonomy" id="1295642"/>
    <lineage>
        <taxon>Bacteria</taxon>
        <taxon>Bacillati</taxon>
        <taxon>Bacillota</taxon>
        <taxon>Bacilli</taxon>
        <taxon>Bacillales</taxon>
        <taxon>Anoxybacillaceae</taxon>
        <taxon>Parageobacillus</taxon>
    </lineage>
</organism>
<dbReference type="Pfam" id="PF17340">
    <property type="entry name" value="DUF5370"/>
    <property type="match status" value="1"/>
</dbReference>
<dbReference type="AlphaFoldDB" id="A0ABC9VJG5"/>
<evidence type="ECO:0000313" key="2">
    <source>
        <dbReference type="Proteomes" id="UP000023566"/>
    </source>
</evidence>
<evidence type="ECO:0000313" key="1">
    <source>
        <dbReference type="EMBL" id="EZP78961.1"/>
    </source>
</evidence>
<dbReference type="RefSeq" id="WP_186003912.1">
    <property type="nucleotide sequence ID" value="NZ_CM002692.1"/>
</dbReference>
<proteinExistence type="predicted"/>
<dbReference type="Proteomes" id="UP000023566">
    <property type="component" value="Chromosome"/>
</dbReference>
<comment type="caution">
    <text evidence="1">The sequence shown here is derived from an EMBL/GenBank/DDBJ whole genome shotgun (WGS) entry which is preliminary data.</text>
</comment>
<keyword evidence="2" id="KW-1185">Reference proteome</keyword>
<sequence>MKHGQKRDNKKGIFNGQAGEKRYGAIERDGYIFDIEYSVIQQKGALHVYRDGVLMDEVTFRFTGEKPDEQQIESLIDHYINQHSG</sequence>